<evidence type="ECO:0000256" key="8">
    <source>
        <dbReference type="SAM" id="SignalP"/>
    </source>
</evidence>
<dbReference type="EMBL" id="VNWL01000014">
    <property type="protein sequence ID" value="TXK03904.1"/>
    <property type="molecule type" value="Genomic_DNA"/>
</dbReference>
<evidence type="ECO:0000256" key="6">
    <source>
        <dbReference type="ARBA" id="ARBA00023237"/>
    </source>
</evidence>
<dbReference type="SUPFAM" id="SSF49464">
    <property type="entry name" value="Carboxypeptidase regulatory domain-like"/>
    <property type="match status" value="1"/>
</dbReference>
<evidence type="ECO:0000256" key="7">
    <source>
        <dbReference type="PROSITE-ProRule" id="PRU01360"/>
    </source>
</evidence>
<dbReference type="Pfam" id="PF13715">
    <property type="entry name" value="CarbopepD_reg_2"/>
    <property type="match status" value="1"/>
</dbReference>
<dbReference type="NCBIfam" id="TIGR04056">
    <property type="entry name" value="OMP_RagA_SusC"/>
    <property type="match status" value="1"/>
</dbReference>
<evidence type="ECO:0000259" key="9">
    <source>
        <dbReference type="Pfam" id="PF07715"/>
    </source>
</evidence>
<reference evidence="10 12" key="1">
    <citation type="submission" date="2018-08" db="EMBL/GenBank/DDBJ databases">
        <title>Proposal of Muricauda 72 sp.nov. and Muricauda NH166 sp.nov., isolated from seawater.</title>
        <authorList>
            <person name="Cheng H."/>
            <person name="Wu Y.-H."/>
            <person name="Guo L.-L."/>
            <person name="Xu X.-W."/>
        </authorList>
    </citation>
    <scope>NUCLEOTIDE SEQUENCE [LARGE SCALE GENOMIC DNA]</scope>
    <source>
        <strain evidence="10 12">NH166</strain>
    </source>
</reference>
<dbReference type="Pfam" id="PF07715">
    <property type="entry name" value="Plug"/>
    <property type="match status" value="1"/>
</dbReference>
<dbReference type="EMBL" id="QXFJ01000015">
    <property type="protein sequence ID" value="RIV72131.1"/>
    <property type="molecule type" value="Genomic_DNA"/>
</dbReference>
<dbReference type="InterPro" id="IPR039426">
    <property type="entry name" value="TonB-dep_rcpt-like"/>
</dbReference>
<reference evidence="11 13" key="2">
    <citation type="submission" date="2019-07" db="EMBL/GenBank/DDBJ databases">
        <title>Draft genome of two Muricauda strains isolated from deep sea.</title>
        <authorList>
            <person name="Sun C."/>
        </authorList>
    </citation>
    <scope>NUCLEOTIDE SEQUENCE [LARGE SCALE GENOMIC DNA]</scope>
    <source>
        <strain evidence="11 13">NH166</strain>
    </source>
</reference>
<dbReference type="PROSITE" id="PS52016">
    <property type="entry name" value="TONB_DEPENDENT_REC_3"/>
    <property type="match status" value="1"/>
</dbReference>
<evidence type="ECO:0000313" key="11">
    <source>
        <dbReference type="EMBL" id="TXK03904.1"/>
    </source>
</evidence>
<dbReference type="InterPro" id="IPR036942">
    <property type="entry name" value="Beta-barrel_TonB_sf"/>
</dbReference>
<name>A0A418N952_9FLAO</name>
<keyword evidence="13" id="KW-1185">Reference proteome</keyword>
<dbReference type="InterPro" id="IPR008969">
    <property type="entry name" value="CarboxyPept-like_regulatory"/>
</dbReference>
<evidence type="ECO:0000256" key="2">
    <source>
        <dbReference type="ARBA" id="ARBA00022448"/>
    </source>
</evidence>
<dbReference type="GO" id="GO:0009279">
    <property type="term" value="C:cell outer membrane"/>
    <property type="evidence" value="ECO:0007669"/>
    <property type="project" value="UniProtKB-SubCell"/>
</dbReference>
<keyword evidence="8" id="KW-0732">Signal</keyword>
<feature type="signal peptide" evidence="8">
    <location>
        <begin position="1"/>
        <end position="22"/>
    </location>
</feature>
<keyword evidence="4 7" id="KW-0812">Transmembrane</keyword>
<sequence length="1034" mass="112981">MKSKSKVFLAVLMAFVVHLSFAQDKMITGTVTDQTGLPLPGVNVIIRGTTNGTQTDFDGKYALQAQTGQVLIYSYLGQKEVRVTVGAQSVIDIQMEEDAQALEEVVVVGYGVQKRKEITGAIASVSGADIQGLVTPSFESQLAGRAAGVQITSNTGIIGETPRIRIRGVASIGSGTYPLVVVDGIPIITGDVGGYASANGLGDINPNDIESFEILKDGAATAIYGSRAANGVILITTKKGKKGSTQVNYNVVTGFASPIKTFDLLNTSQFLEIANEKRTNRGQAPWAVGSDYDTDWQKAVLNSSALQMDHSLSINGGTDRTRYYLSLGFTDQDGVAVSNNMKRYSIRTNLEHEIVKWLSVGANVGVTRTEYNGLNTGGNSLSGNIFNATRQLPNTPIYDVNNPTGYNLSPDGSVVGQWDNTDPVGDNISNIAYVLANNKFQSKINNTLVSAFADVKPLKGLTYRFQASANNTITSGFLYYSPVHGDGRGSNGRLQNDNRDILRWNIQNIVNYNTSINDAHNIAVTAVAEYQKEQNKYFFGTGTDLLDEFYNQNLVTGAYGTQTSGGSVTENGISSYVGRISYNFKERYYLQGSVRRDGISKLSESTRWNNFTGYSAGWNIANEEFFSALNPTISLFKLRASYSEVGNTDIGSYPYLGLTSASQYGTLNGIAFTQFGNDQLLWETSKKTDFGVDFGFMSDKLTFSFDYYKNDIDGLILDVPVPQSLGVPDNRIKKNIGTMVNEGYEFSVNYTPFNTQNFSWNVSANLTLDKNRVTSIPDGQDIIGGTSTNTNIAPNLIIREGESINSLYGYRYWGVNPANGNPVYYKADGSLVQGNIDTQSYFVFDPSNPEDLSESSSLSAADDKFILGTSLPTYYGSVINKFTYKNFDFSFMFRYSGGNSVFNSTRRDLVTQNFNNNSTEILGRWQSAAEPGDGRTPKLYASSNTFTNLTGHATTRFVEKGDFISLDNISLGYKLPSMLTERLHVNMVRFFVQAQNFVTITNYKGLNPEMESNGVDINGTPRSKVLSLGLNVNL</sequence>
<dbReference type="InterPro" id="IPR023997">
    <property type="entry name" value="TonB-dep_OMP_SusC/RagA_CS"/>
</dbReference>
<dbReference type="RefSeq" id="WP_119639520.1">
    <property type="nucleotide sequence ID" value="NZ_QXFJ01000015.1"/>
</dbReference>
<evidence type="ECO:0000256" key="1">
    <source>
        <dbReference type="ARBA" id="ARBA00004571"/>
    </source>
</evidence>
<dbReference type="InterPro" id="IPR023996">
    <property type="entry name" value="TonB-dep_OMP_SusC/RagA"/>
</dbReference>
<proteinExistence type="inferred from homology"/>
<dbReference type="OrthoDB" id="9768177at2"/>
<keyword evidence="10" id="KW-0675">Receptor</keyword>
<keyword evidence="2 7" id="KW-0813">Transport</keyword>
<dbReference type="Gene3D" id="2.170.130.10">
    <property type="entry name" value="TonB-dependent receptor, plug domain"/>
    <property type="match status" value="1"/>
</dbReference>
<comment type="subcellular location">
    <subcellularLocation>
        <location evidence="1 7">Cell outer membrane</location>
        <topology evidence="1 7">Multi-pass membrane protein</topology>
    </subcellularLocation>
</comment>
<feature type="domain" description="TonB-dependent receptor plug" evidence="9">
    <location>
        <begin position="115"/>
        <end position="232"/>
    </location>
</feature>
<evidence type="ECO:0000256" key="3">
    <source>
        <dbReference type="ARBA" id="ARBA00022452"/>
    </source>
</evidence>
<organism evidence="10 12">
    <name type="scientific">Flagellimonas aequoris</name>
    <dbReference type="NCBI Taxonomy" id="2306997"/>
    <lineage>
        <taxon>Bacteria</taxon>
        <taxon>Pseudomonadati</taxon>
        <taxon>Bacteroidota</taxon>
        <taxon>Flavobacteriia</taxon>
        <taxon>Flavobacteriales</taxon>
        <taxon>Flavobacteriaceae</taxon>
        <taxon>Flagellimonas</taxon>
    </lineage>
</organism>
<accession>A0A418N952</accession>
<evidence type="ECO:0000313" key="13">
    <source>
        <dbReference type="Proteomes" id="UP000321528"/>
    </source>
</evidence>
<protein>
    <submittedName>
        <fullName evidence="10">TonB-dependent receptor</fullName>
    </submittedName>
</protein>
<keyword evidence="6 7" id="KW-0998">Cell outer membrane</keyword>
<dbReference type="AlphaFoldDB" id="A0A418N952"/>
<evidence type="ECO:0000313" key="12">
    <source>
        <dbReference type="Proteomes" id="UP000284189"/>
    </source>
</evidence>
<comment type="similarity">
    <text evidence="7">Belongs to the TonB-dependent receptor family.</text>
</comment>
<dbReference type="Proteomes" id="UP000321528">
    <property type="component" value="Unassembled WGS sequence"/>
</dbReference>
<feature type="chain" id="PRO_5019369478" evidence="8">
    <location>
        <begin position="23"/>
        <end position="1034"/>
    </location>
</feature>
<comment type="caution">
    <text evidence="10">The sequence shown here is derived from an EMBL/GenBank/DDBJ whole genome shotgun (WGS) entry which is preliminary data.</text>
</comment>
<dbReference type="SUPFAM" id="SSF56935">
    <property type="entry name" value="Porins"/>
    <property type="match status" value="1"/>
</dbReference>
<dbReference type="InterPro" id="IPR037066">
    <property type="entry name" value="Plug_dom_sf"/>
</dbReference>
<dbReference type="Proteomes" id="UP000284189">
    <property type="component" value="Unassembled WGS sequence"/>
</dbReference>
<dbReference type="Gene3D" id="2.40.170.20">
    <property type="entry name" value="TonB-dependent receptor, beta-barrel domain"/>
    <property type="match status" value="1"/>
</dbReference>
<evidence type="ECO:0000313" key="10">
    <source>
        <dbReference type="EMBL" id="RIV72131.1"/>
    </source>
</evidence>
<evidence type="ECO:0000256" key="4">
    <source>
        <dbReference type="ARBA" id="ARBA00022692"/>
    </source>
</evidence>
<dbReference type="NCBIfam" id="TIGR04057">
    <property type="entry name" value="SusC_RagA_signa"/>
    <property type="match status" value="1"/>
</dbReference>
<dbReference type="Gene3D" id="2.60.40.1120">
    <property type="entry name" value="Carboxypeptidase-like, regulatory domain"/>
    <property type="match status" value="1"/>
</dbReference>
<keyword evidence="3 7" id="KW-1134">Transmembrane beta strand</keyword>
<keyword evidence="5 7" id="KW-0472">Membrane</keyword>
<evidence type="ECO:0000256" key="5">
    <source>
        <dbReference type="ARBA" id="ARBA00023136"/>
    </source>
</evidence>
<dbReference type="InterPro" id="IPR012910">
    <property type="entry name" value="Plug_dom"/>
</dbReference>
<gene>
    <name evidence="10" type="ORF">D2U88_06665</name>
    <name evidence="11" type="ORF">FQ019_06625</name>
</gene>